<dbReference type="SUPFAM" id="SSF55205">
    <property type="entry name" value="EPT/RTPC-like"/>
    <property type="match status" value="2"/>
</dbReference>
<dbReference type="Gene3D" id="3.65.10.20">
    <property type="entry name" value="RNA 3'-terminal phosphate cyclase domain"/>
    <property type="match status" value="1"/>
</dbReference>
<dbReference type="eggNOG" id="KOG3980">
    <property type="taxonomic scope" value="Eukaryota"/>
</dbReference>
<feature type="binding site" evidence="8">
    <location>
        <position position="108"/>
    </location>
    <ligand>
        <name>ATP</name>
        <dbReference type="ChEBI" id="CHEBI:30616"/>
    </ligand>
</feature>
<evidence type="ECO:0000256" key="7">
    <source>
        <dbReference type="PIRSR" id="PIRSR005378-1"/>
    </source>
</evidence>
<evidence type="ECO:0000256" key="6">
    <source>
        <dbReference type="ARBA" id="ARBA00024481"/>
    </source>
</evidence>
<dbReference type="PANTHER" id="PTHR11096:SF0">
    <property type="entry name" value="RNA 3'-TERMINAL PHOSPHATE CYCLASE"/>
    <property type="match status" value="1"/>
</dbReference>
<dbReference type="InterPro" id="IPR000228">
    <property type="entry name" value="RNA3'_term_phos_cyc"/>
</dbReference>
<dbReference type="AlphaFoldDB" id="B3MYY3"/>
<name>B3MYY3_DROAN</name>
<dbReference type="GO" id="GO:0003963">
    <property type="term" value="F:RNA-3'-phosphate cyclase activity"/>
    <property type="evidence" value="ECO:0007669"/>
    <property type="project" value="UniProtKB-EC"/>
</dbReference>
<dbReference type="Gene3D" id="3.30.360.20">
    <property type="entry name" value="RNA 3'-terminal phosphate cyclase, insert domain"/>
    <property type="match status" value="1"/>
</dbReference>
<evidence type="ECO:0000313" key="12">
    <source>
        <dbReference type="Proteomes" id="UP000007801"/>
    </source>
</evidence>
<feature type="domain" description="RNA 3'-terminal phosphate cyclase insert" evidence="10">
    <location>
        <begin position="188"/>
        <end position="289"/>
    </location>
</feature>
<protein>
    <recommendedName>
        <fullName evidence="3">RNA 3'-terminal phosphate cyclase</fullName>
        <ecNumber evidence="2">6.5.1.4</ecNumber>
    </recommendedName>
</protein>
<dbReference type="GO" id="GO:0005634">
    <property type="term" value="C:nucleus"/>
    <property type="evidence" value="ECO:0007669"/>
    <property type="project" value="TreeGrafter"/>
</dbReference>
<dbReference type="EC" id="6.5.1.4" evidence="2"/>
<dbReference type="GO" id="GO:0006396">
    <property type="term" value="P:RNA processing"/>
    <property type="evidence" value="ECO:0007669"/>
    <property type="project" value="InterPro"/>
</dbReference>
<feature type="binding site" evidence="8">
    <location>
        <begin position="298"/>
        <end position="302"/>
    </location>
    <ligand>
        <name>ATP</name>
        <dbReference type="ChEBI" id="CHEBI:30616"/>
    </ligand>
</feature>
<dbReference type="PANTHER" id="PTHR11096">
    <property type="entry name" value="RNA 3' TERMINAL PHOSPHATE CYCLASE"/>
    <property type="match status" value="1"/>
</dbReference>
<gene>
    <name evidence="11" type="primary">Dana\GF22226</name>
    <name evidence="11" type="synonym">dana_GLEANR_6203</name>
    <name evidence="11" type="ORF">GF22226</name>
</gene>
<dbReference type="SMR" id="B3MYY3"/>
<dbReference type="InParanoid" id="B3MYY3"/>
<evidence type="ECO:0000259" key="10">
    <source>
        <dbReference type="Pfam" id="PF05189"/>
    </source>
</evidence>
<evidence type="ECO:0000256" key="4">
    <source>
        <dbReference type="ARBA" id="ARBA00022598"/>
    </source>
</evidence>
<dbReference type="InterPro" id="IPR013791">
    <property type="entry name" value="RNA3'-term_phos_cycl_insert"/>
</dbReference>
<keyword evidence="8" id="KW-0067">ATP-binding</keyword>
<dbReference type="EMBL" id="CH902632">
    <property type="protein sequence ID" value="EDV32827.2"/>
    <property type="molecule type" value="Genomic_DNA"/>
</dbReference>
<dbReference type="Pfam" id="PF05189">
    <property type="entry name" value="RTC_insert"/>
    <property type="match status" value="1"/>
</dbReference>
<evidence type="ECO:0000256" key="3">
    <source>
        <dbReference type="ARBA" id="ARBA00021428"/>
    </source>
</evidence>
<accession>B3MYY3</accession>
<dbReference type="PIRSF" id="PIRSF005378">
    <property type="entry name" value="RNA3'_term_phos_cycl_euk"/>
    <property type="match status" value="1"/>
</dbReference>
<dbReference type="GO" id="GO:0005524">
    <property type="term" value="F:ATP binding"/>
    <property type="evidence" value="ECO:0007669"/>
    <property type="project" value="UniProtKB-KW"/>
</dbReference>
<dbReference type="SUPFAM" id="SSF52913">
    <property type="entry name" value="RNA 3'-terminal phosphate cyclase, RPTC, insert domain"/>
    <property type="match status" value="1"/>
</dbReference>
<dbReference type="HAMAP" id="MF_00200">
    <property type="entry name" value="RTC"/>
    <property type="match status" value="1"/>
</dbReference>
<dbReference type="InterPro" id="IPR013792">
    <property type="entry name" value="RNA3'P_cycl/enolpyr_Trfase_a/b"/>
</dbReference>
<proteinExistence type="inferred from homology"/>
<dbReference type="InterPro" id="IPR036553">
    <property type="entry name" value="RPTC_insert"/>
</dbReference>
<organism evidence="11 12">
    <name type="scientific">Drosophila ananassae</name>
    <name type="common">Fruit fly</name>
    <dbReference type="NCBI Taxonomy" id="7217"/>
    <lineage>
        <taxon>Eukaryota</taxon>
        <taxon>Metazoa</taxon>
        <taxon>Ecdysozoa</taxon>
        <taxon>Arthropoda</taxon>
        <taxon>Hexapoda</taxon>
        <taxon>Insecta</taxon>
        <taxon>Pterygota</taxon>
        <taxon>Neoptera</taxon>
        <taxon>Endopterygota</taxon>
        <taxon>Diptera</taxon>
        <taxon>Brachycera</taxon>
        <taxon>Muscomorpha</taxon>
        <taxon>Ephydroidea</taxon>
        <taxon>Drosophilidae</taxon>
        <taxon>Drosophila</taxon>
        <taxon>Sophophora</taxon>
    </lineage>
</organism>
<evidence type="ECO:0000256" key="5">
    <source>
        <dbReference type="ARBA" id="ARBA00022741"/>
    </source>
</evidence>
<feature type="active site" description="Tele-AMP-histidine intermediate" evidence="7">
    <location>
        <position position="324"/>
    </location>
</feature>
<dbReference type="FunCoup" id="B3MYY3">
    <property type="interactions" value="1652"/>
</dbReference>
<dbReference type="HOGENOM" id="CLU_027882_0_1_1"/>
<keyword evidence="12" id="KW-1185">Reference proteome</keyword>
<evidence type="ECO:0000313" key="11">
    <source>
        <dbReference type="EMBL" id="EDV32827.2"/>
    </source>
</evidence>
<dbReference type="Pfam" id="PF01137">
    <property type="entry name" value="RTC"/>
    <property type="match status" value="1"/>
</dbReference>
<dbReference type="InterPro" id="IPR023797">
    <property type="entry name" value="RNA3'_phos_cyclase_dom"/>
</dbReference>
<evidence type="ECO:0000256" key="2">
    <source>
        <dbReference type="ARBA" id="ARBA00012725"/>
    </source>
</evidence>
<keyword evidence="4 11" id="KW-0436">Ligase</keyword>
<dbReference type="InterPro" id="IPR037136">
    <property type="entry name" value="RNA3'_phos_cyclase_dom_sf"/>
</dbReference>
<comment type="similarity">
    <text evidence="1">Belongs to the RNA 3'-terminal cyclase family. Type 1 subfamily.</text>
</comment>
<reference evidence="11 12" key="1">
    <citation type="journal article" date="2007" name="Nature">
        <title>Evolution of genes and genomes on the Drosophila phylogeny.</title>
        <authorList>
            <consortium name="Drosophila 12 Genomes Consortium"/>
            <person name="Clark A.G."/>
            <person name="Eisen M.B."/>
            <person name="Smith D.R."/>
            <person name="Bergman C.M."/>
            <person name="Oliver B."/>
            <person name="Markow T.A."/>
            <person name="Kaufman T.C."/>
            <person name="Kellis M."/>
            <person name="Gelbart W."/>
            <person name="Iyer V.N."/>
            <person name="Pollard D.A."/>
            <person name="Sackton T.B."/>
            <person name="Larracuente A.M."/>
            <person name="Singh N.D."/>
            <person name="Abad J.P."/>
            <person name="Abt D.N."/>
            <person name="Adryan B."/>
            <person name="Aguade M."/>
            <person name="Akashi H."/>
            <person name="Anderson W.W."/>
            <person name="Aquadro C.F."/>
            <person name="Ardell D.H."/>
            <person name="Arguello R."/>
            <person name="Artieri C.G."/>
            <person name="Barbash D.A."/>
            <person name="Barker D."/>
            <person name="Barsanti P."/>
            <person name="Batterham P."/>
            <person name="Batzoglou S."/>
            <person name="Begun D."/>
            <person name="Bhutkar A."/>
            <person name="Blanco E."/>
            <person name="Bosak S.A."/>
            <person name="Bradley R.K."/>
            <person name="Brand A.D."/>
            <person name="Brent M.R."/>
            <person name="Brooks A.N."/>
            <person name="Brown R.H."/>
            <person name="Butlin R.K."/>
            <person name="Caggese C."/>
            <person name="Calvi B.R."/>
            <person name="Bernardo de Carvalho A."/>
            <person name="Caspi A."/>
            <person name="Castrezana S."/>
            <person name="Celniker S.E."/>
            <person name="Chang J.L."/>
            <person name="Chapple C."/>
            <person name="Chatterji S."/>
            <person name="Chinwalla A."/>
            <person name="Civetta A."/>
            <person name="Clifton S.W."/>
            <person name="Comeron J.M."/>
            <person name="Costello J.C."/>
            <person name="Coyne J.A."/>
            <person name="Daub J."/>
            <person name="David R.G."/>
            <person name="Delcher A.L."/>
            <person name="Delehaunty K."/>
            <person name="Do C.B."/>
            <person name="Ebling H."/>
            <person name="Edwards K."/>
            <person name="Eickbush T."/>
            <person name="Evans J.D."/>
            <person name="Filipski A."/>
            <person name="Findeiss S."/>
            <person name="Freyhult E."/>
            <person name="Fulton L."/>
            <person name="Fulton R."/>
            <person name="Garcia A.C."/>
            <person name="Gardiner A."/>
            <person name="Garfield D.A."/>
            <person name="Garvin B.E."/>
            <person name="Gibson G."/>
            <person name="Gilbert D."/>
            <person name="Gnerre S."/>
            <person name="Godfrey J."/>
            <person name="Good R."/>
            <person name="Gotea V."/>
            <person name="Gravely B."/>
            <person name="Greenberg A.J."/>
            <person name="Griffiths-Jones S."/>
            <person name="Gross S."/>
            <person name="Guigo R."/>
            <person name="Gustafson E.A."/>
            <person name="Haerty W."/>
            <person name="Hahn M.W."/>
            <person name="Halligan D.L."/>
            <person name="Halpern A.L."/>
            <person name="Halter G.M."/>
            <person name="Han M.V."/>
            <person name="Heger A."/>
            <person name="Hillier L."/>
            <person name="Hinrichs A.S."/>
            <person name="Holmes I."/>
            <person name="Hoskins R.A."/>
            <person name="Hubisz M.J."/>
            <person name="Hultmark D."/>
            <person name="Huntley M.A."/>
            <person name="Jaffe D.B."/>
            <person name="Jagadeeshan S."/>
            <person name="Jeck W.R."/>
            <person name="Johnson J."/>
            <person name="Jones C.D."/>
            <person name="Jordan W.C."/>
            <person name="Karpen G.H."/>
            <person name="Kataoka E."/>
            <person name="Keightley P.D."/>
            <person name="Kheradpour P."/>
            <person name="Kirkness E.F."/>
            <person name="Koerich L.B."/>
            <person name="Kristiansen K."/>
            <person name="Kudrna D."/>
            <person name="Kulathinal R.J."/>
            <person name="Kumar S."/>
            <person name="Kwok R."/>
            <person name="Lander E."/>
            <person name="Langley C.H."/>
            <person name="Lapoint R."/>
            <person name="Lazzaro B.P."/>
            <person name="Lee S.J."/>
            <person name="Levesque L."/>
            <person name="Li R."/>
            <person name="Lin C.F."/>
            <person name="Lin M.F."/>
            <person name="Lindblad-Toh K."/>
            <person name="Llopart A."/>
            <person name="Long M."/>
            <person name="Low L."/>
            <person name="Lozovsky E."/>
            <person name="Lu J."/>
            <person name="Luo M."/>
            <person name="Machado C.A."/>
            <person name="Makalowski W."/>
            <person name="Marzo M."/>
            <person name="Matsuda M."/>
            <person name="Matzkin L."/>
            <person name="McAllister B."/>
            <person name="McBride C.S."/>
            <person name="McKernan B."/>
            <person name="McKernan K."/>
            <person name="Mendez-Lago M."/>
            <person name="Minx P."/>
            <person name="Mollenhauer M.U."/>
            <person name="Montooth K."/>
            <person name="Mount S.M."/>
            <person name="Mu X."/>
            <person name="Myers E."/>
            <person name="Negre B."/>
            <person name="Newfeld S."/>
            <person name="Nielsen R."/>
            <person name="Noor M.A."/>
            <person name="O'Grady P."/>
            <person name="Pachter L."/>
            <person name="Papaceit M."/>
            <person name="Parisi M.J."/>
            <person name="Parisi M."/>
            <person name="Parts L."/>
            <person name="Pedersen J.S."/>
            <person name="Pesole G."/>
            <person name="Phillippy A.M."/>
            <person name="Ponting C.P."/>
            <person name="Pop M."/>
            <person name="Porcelli D."/>
            <person name="Powell J.R."/>
            <person name="Prohaska S."/>
            <person name="Pruitt K."/>
            <person name="Puig M."/>
            <person name="Quesneville H."/>
            <person name="Ram K.R."/>
            <person name="Rand D."/>
            <person name="Rasmussen M.D."/>
            <person name="Reed L.K."/>
            <person name="Reenan R."/>
            <person name="Reily A."/>
            <person name="Remington K.A."/>
            <person name="Rieger T.T."/>
            <person name="Ritchie M.G."/>
            <person name="Robin C."/>
            <person name="Rogers Y.H."/>
            <person name="Rohde C."/>
            <person name="Rozas J."/>
            <person name="Rubenfield M.J."/>
            <person name="Ruiz A."/>
            <person name="Russo S."/>
            <person name="Salzberg S.L."/>
            <person name="Sanchez-Gracia A."/>
            <person name="Saranga D.J."/>
            <person name="Sato H."/>
            <person name="Schaeffer S.W."/>
            <person name="Schatz M.C."/>
            <person name="Schlenke T."/>
            <person name="Schwartz R."/>
            <person name="Segarra C."/>
            <person name="Singh R.S."/>
            <person name="Sirot L."/>
            <person name="Sirota M."/>
            <person name="Sisneros N.B."/>
            <person name="Smith C.D."/>
            <person name="Smith T.F."/>
            <person name="Spieth J."/>
            <person name="Stage D.E."/>
            <person name="Stark A."/>
            <person name="Stephan W."/>
            <person name="Strausberg R.L."/>
            <person name="Strempel S."/>
            <person name="Sturgill D."/>
            <person name="Sutton G."/>
            <person name="Sutton G.G."/>
            <person name="Tao W."/>
            <person name="Teichmann S."/>
            <person name="Tobari Y.N."/>
            <person name="Tomimura Y."/>
            <person name="Tsolas J.M."/>
            <person name="Valente V.L."/>
            <person name="Venter E."/>
            <person name="Venter J.C."/>
            <person name="Vicario S."/>
            <person name="Vieira F.G."/>
            <person name="Vilella A.J."/>
            <person name="Villasante A."/>
            <person name="Walenz B."/>
            <person name="Wang J."/>
            <person name="Wasserman M."/>
            <person name="Watts T."/>
            <person name="Wilson D."/>
            <person name="Wilson R.K."/>
            <person name="Wing R.A."/>
            <person name="Wolfner M.F."/>
            <person name="Wong A."/>
            <person name="Wong G.K."/>
            <person name="Wu C.I."/>
            <person name="Wu G."/>
            <person name="Yamamoto D."/>
            <person name="Yang H.P."/>
            <person name="Yang S.P."/>
            <person name="Yorke J.A."/>
            <person name="Yoshida K."/>
            <person name="Zdobnov E."/>
            <person name="Zhang P."/>
            <person name="Zhang Y."/>
            <person name="Zimin A.V."/>
            <person name="Baldwin J."/>
            <person name="Abdouelleil A."/>
            <person name="Abdulkadir J."/>
            <person name="Abebe A."/>
            <person name="Abera B."/>
            <person name="Abreu J."/>
            <person name="Acer S.C."/>
            <person name="Aftuck L."/>
            <person name="Alexander A."/>
            <person name="An P."/>
            <person name="Anderson E."/>
            <person name="Anderson S."/>
            <person name="Arachi H."/>
            <person name="Azer M."/>
            <person name="Bachantsang P."/>
            <person name="Barry A."/>
            <person name="Bayul T."/>
            <person name="Berlin A."/>
            <person name="Bessette D."/>
            <person name="Bloom T."/>
            <person name="Blye J."/>
            <person name="Boguslavskiy L."/>
            <person name="Bonnet C."/>
            <person name="Boukhgalter B."/>
            <person name="Bourzgui I."/>
            <person name="Brown A."/>
            <person name="Cahill P."/>
            <person name="Channer S."/>
            <person name="Cheshatsang Y."/>
            <person name="Chuda L."/>
            <person name="Citroen M."/>
            <person name="Collymore A."/>
            <person name="Cooke P."/>
            <person name="Costello M."/>
            <person name="D'Aco K."/>
            <person name="Daza R."/>
            <person name="De Haan G."/>
            <person name="DeGray S."/>
            <person name="DeMaso C."/>
            <person name="Dhargay N."/>
            <person name="Dooley K."/>
            <person name="Dooley E."/>
            <person name="Doricent M."/>
            <person name="Dorje P."/>
            <person name="Dorjee K."/>
            <person name="Dupes A."/>
            <person name="Elong R."/>
            <person name="Falk J."/>
            <person name="Farina A."/>
            <person name="Faro S."/>
            <person name="Ferguson D."/>
            <person name="Fisher S."/>
            <person name="Foley C.D."/>
            <person name="Franke A."/>
            <person name="Friedrich D."/>
            <person name="Gadbois L."/>
            <person name="Gearin G."/>
            <person name="Gearin C.R."/>
            <person name="Giannoukos G."/>
            <person name="Goode T."/>
            <person name="Graham J."/>
            <person name="Grandbois E."/>
            <person name="Grewal S."/>
            <person name="Gyaltsen K."/>
            <person name="Hafez N."/>
            <person name="Hagos B."/>
            <person name="Hall J."/>
            <person name="Henson C."/>
            <person name="Hollinger A."/>
            <person name="Honan T."/>
            <person name="Huard M.D."/>
            <person name="Hughes L."/>
            <person name="Hurhula B."/>
            <person name="Husby M.E."/>
            <person name="Kamat A."/>
            <person name="Kanga B."/>
            <person name="Kashin S."/>
            <person name="Khazanovich D."/>
            <person name="Kisner P."/>
            <person name="Lance K."/>
            <person name="Lara M."/>
            <person name="Lee W."/>
            <person name="Lennon N."/>
            <person name="Letendre F."/>
            <person name="LeVine R."/>
            <person name="Lipovsky A."/>
            <person name="Liu X."/>
            <person name="Liu J."/>
            <person name="Liu S."/>
            <person name="Lokyitsang T."/>
            <person name="Lokyitsang Y."/>
            <person name="Lubonja R."/>
            <person name="Lui A."/>
            <person name="MacDonald P."/>
            <person name="Magnisalis V."/>
            <person name="Maru K."/>
            <person name="Matthews C."/>
            <person name="McCusker W."/>
            <person name="McDonough S."/>
            <person name="Mehta T."/>
            <person name="Meldrim J."/>
            <person name="Meneus L."/>
            <person name="Mihai O."/>
            <person name="Mihalev A."/>
            <person name="Mihova T."/>
            <person name="Mittelman R."/>
            <person name="Mlenga V."/>
            <person name="Montmayeur A."/>
            <person name="Mulrain L."/>
            <person name="Navidi A."/>
            <person name="Naylor J."/>
            <person name="Negash T."/>
            <person name="Nguyen T."/>
            <person name="Nguyen N."/>
            <person name="Nicol R."/>
            <person name="Norbu C."/>
            <person name="Norbu N."/>
            <person name="Novod N."/>
            <person name="O'Neill B."/>
            <person name="Osman S."/>
            <person name="Markiewicz E."/>
            <person name="Oyono O.L."/>
            <person name="Patti C."/>
            <person name="Phunkhang P."/>
            <person name="Pierre F."/>
            <person name="Priest M."/>
            <person name="Raghuraman S."/>
            <person name="Rege F."/>
            <person name="Reyes R."/>
            <person name="Rise C."/>
            <person name="Rogov P."/>
            <person name="Ross K."/>
            <person name="Ryan E."/>
            <person name="Settipalli S."/>
            <person name="Shea T."/>
            <person name="Sherpa N."/>
            <person name="Shi L."/>
            <person name="Shih D."/>
            <person name="Sparrow T."/>
            <person name="Spaulding J."/>
            <person name="Stalker J."/>
            <person name="Stange-Thomann N."/>
            <person name="Stavropoulos S."/>
            <person name="Stone C."/>
            <person name="Strader C."/>
            <person name="Tesfaye S."/>
            <person name="Thomson T."/>
            <person name="Thoulutsang Y."/>
            <person name="Thoulutsang D."/>
            <person name="Topham K."/>
            <person name="Topping I."/>
            <person name="Tsamla T."/>
            <person name="Vassiliev H."/>
            <person name="Vo A."/>
            <person name="Wangchuk T."/>
            <person name="Wangdi T."/>
            <person name="Weiand M."/>
            <person name="Wilkinson J."/>
            <person name="Wilson A."/>
            <person name="Yadav S."/>
            <person name="Young G."/>
            <person name="Yu Q."/>
            <person name="Zembek L."/>
            <person name="Zhong D."/>
            <person name="Zimmer A."/>
            <person name="Zwirko Z."/>
            <person name="Jaffe D.B."/>
            <person name="Alvarez P."/>
            <person name="Brockman W."/>
            <person name="Butler J."/>
            <person name="Chin C."/>
            <person name="Gnerre S."/>
            <person name="Grabherr M."/>
            <person name="Kleber M."/>
            <person name="Mauceli E."/>
            <person name="MacCallum I."/>
        </authorList>
    </citation>
    <scope>NUCLEOTIDE SEQUENCE [LARGE SCALE GENOMIC DNA]</scope>
    <source>
        <strain evidence="12">Tucson 14024-0371.13</strain>
    </source>
</reference>
<dbReference type="NCBIfam" id="TIGR03399">
    <property type="entry name" value="RNA_3prim_cycl"/>
    <property type="match status" value="1"/>
</dbReference>
<feature type="domain" description="RNA 3'-terminal phosphate cyclase" evidence="9">
    <location>
        <begin position="16"/>
        <end position="342"/>
    </location>
</feature>
<comment type="catalytic activity">
    <reaction evidence="6">
        <text>a 3'-end 3'-phospho-ribonucleotide-RNA + ATP = a 3'-end 2',3'-cyclophospho-ribonucleotide-RNA + AMP + diphosphate</text>
        <dbReference type="Rhea" id="RHEA:23976"/>
        <dbReference type="Rhea" id="RHEA-COMP:10463"/>
        <dbReference type="Rhea" id="RHEA-COMP:10464"/>
        <dbReference type="ChEBI" id="CHEBI:30616"/>
        <dbReference type="ChEBI" id="CHEBI:33019"/>
        <dbReference type="ChEBI" id="CHEBI:83062"/>
        <dbReference type="ChEBI" id="CHEBI:83064"/>
        <dbReference type="ChEBI" id="CHEBI:456215"/>
        <dbReference type="EC" id="6.5.1.4"/>
    </reaction>
</comment>
<keyword evidence="5 8" id="KW-0547">Nucleotide-binding</keyword>
<dbReference type="OrthoDB" id="25029at2759"/>
<dbReference type="Proteomes" id="UP000007801">
    <property type="component" value="Unassembled WGS sequence"/>
</dbReference>
<dbReference type="STRING" id="7217.B3MYY3"/>
<evidence type="ECO:0000256" key="8">
    <source>
        <dbReference type="PIRSR" id="PIRSR005378-2"/>
    </source>
</evidence>
<sequence length="365" mass="40440">MDDMDANDFIEIDGSYLEGGGQALRNALSLSCILGKPVRVIKIRANRPKPGLSHQHLHGVNLLRDIANADVVGNSLFSTHLEFSPRTIRGDTYRVETRTAASITLIYQMALPVLLYAARSSRLDATGGTNVSFAPQVEYMQQVLLPNLKRFGIHFEMKILHYGFYPRGNGRCLLEVLPMRRLDPGQFLDFGELQMVEGFAFCAGRLPKSIALDMQQTAQREIHRLWPHQDCSIEVVKHTPDKARDNGAGIIMTARTSTGCILGAATLGEKKIDGHVLGSDASCQLAEYVRKEICVDAHLQDQLIIYMCLANGYSRMRTGPLTKHTRTAIHVAEKMTGVKFEVEVEPSGQTLVRCNGLGYPNGYLL</sequence>
<dbReference type="KEGG" id="dan:6504890"/>
<dbReference type="GeneID" id="6504890"/>
<dbReference type="CTD" id="8634"/>
<dbReference type="InterPro" id="IPR017770">
    <property type="entry name" value="RNA3'_term_phos_cyc_type_1"/>
</dbReference>
<evidence type="ECO:0000256" key="1">
    <source>
        <dbReference type="ARBA" id="ARBA00009206"/>
    </source>
</evidence>
<dbReference type="CDD" id="cd00874">
    <property type="entry name" value="RNA_Cyclase_Class_II"/>
    <property type="match status" value="1"/>
</dbReference>
<evidence type="ECO:0000259" key="9">
    <source>
        <dbReference type="Pfam" id="PF01137"/>
    </source>
</evidence>